<dbReference type="AlphaFoldDB" id="A0A418KL17"/>
<dbReference type="Gene3D" id="3.40.190.10">
    <property type="entry name" value="Periplasmic binding protein-like II"/>
    <property type="match status" value="1"/>
</dbReference>
<evidence type="ECO:0000256" key="1">
    <source>
        <dbReference type="SAM" id="MobiDB-lite"/>
    </source>
</evidence>
<sequence length="810" mass="87825">MTSEGEPPRAEVPRMAGANVTDQCALQGGVLRERGQVRCRTLEHELDHCVGPVRSAAGREFEPALEGQDVRVLRQVRAELRIQHPRRADGEAVPLVPELATDERGGGGDGVVAGRGCQPALGNVQREHGFAEGRCRPGGCRQVLVEVRALHVEPAEVEDRAAEVARQPVLLAQPGDAVQRPVRAQLAGQVPQDPVAAVPRHAVPFMEHAQCGQHGQEHPHVEQVPDPLVRGADVAPHRHRPRVAHPGDQLPSAVREQRQQVRRRRERGAERQDRGAVADVDAELCEPVIGLARRGQFGGVPLPHVRVLSSTPAAGGAQTTGSQPIALVAATALWLHISTLSSKYRRSTTGVPVFTRTPVAAQMSRRRVLQLGGAAGLAAFLGSCGLGENSSSSGSGGGSAELAFWLTPNASPEAMKAFTDEMAKGIDEASGGDISATSLVIPWENALTKYTAGYSGNNPPDVAYQIIPWMNKWRETGVLADFREFASDDDLEYFTNGQPQSYLDAATGANGELLAVPFTQGFQPLGLNVAIWEKAGQPPLPTTFEEMIGFAEALTFDTSGRNLKDPGFDPENVEHWGMAWSSIPTQEDNWVWQYFWGYGSDYINEAGDDIGFDNPEGREALEVMKRLVDSGATVPQGTFADDARWSQATISGRSGMQWMPPLSEELCKQYPDAQLKVVPLPGGPAGRNIVAGCGYWAIAAESENPEAAYEFARFLLQPEQADRYIRMILGQPTRPVEGNFYEEPLADPRMNTFLNEATEYGQYARATLVLPYQPQEFLLGKINDYLFNGQPLDAMISEASEGIRQMASAA</sequence>
<name>A0A418KL17_9ACTN</name>
<dbReference type="SUPFAM" id="SSF53850">
    <property type="entry name" value="Periplasmic binding protein-like II"/>
    <property type="match status" value="1"/>
</dbReference>
<comment type="caution">
    <text evidence="2">The sequence shown here is derived from an EMBL/GenBank/DDBJ whole genome shotgun (WGS) entry which is preliminary data.</text>
</comment>
<protein>
    <submittedName>
        <fullName evidence="2">Extracellular solute-binding protein</fullName>
    </submittedName>
</protein>
<evidence type="ECO:0000313" key="2">
    <source>
        <dbReference type="EMBL" id="RIQ17860.1"/>
    </source>
</evidence>
<gene>
    <name evidence="2" type="ORF">DY240_22280</name>
</gene>
<organism evidence="2 3">
    <name type="scientific">Jiangella rhizosphaerae</name>
    <dbReference type="NCBI Taxonomy" id="2293569"/>
    <lineage>
        <taxon>Bacteria</taxon>
        <taxon>Bacillati</taxon>
        <taxon>Actinomycetota</taxon>
        <taxon>Actinomycetes</taxon>
        <taxon>Jiangellales</taxon>
        <taxon>Jiangellaceae</taxon>
        <taxon>Jiangella</taxon>
    </lineage>
</organism>
<accession>A0A418KL17</accession>
<proteinExistence type="predicted"/>
<dbReference type="PANTHER" id="PTHR43649">
    <property type="entry name" value="ARABINOSE-BINDING PROTEIN-RELATED"/>
    <property type="match status" value="1"/>
</dbReference>
<dbReference type="EMBL" id="QUAL01000191">
    <property type="protein sequence ID" value="RIQ17860.1"/>
    <property type="molecule type" value="Genomic_DNA"/>
</dbReference>
<feature type="region of interest" description="Disordered" evidence="1">
    <location>
        <begin position="238"/>
        <end position="277"/>
    </location>
</feature>
<dbReference type="Pfam" id="PF13416">
    <property type="entry name" value="SBP_bac_8"/>
    <property type="match status" value="1"/>
</dbReference>
<dbReference type="InterPro" id="IPR050490">
    <property type="entry name" value="Bact_solute-bd_prot1"/>
</dbReference>
<feature type="compositionally biased region" description="Basic and acidic residues" evidence="1">
    <location>
        <begin position="267"/>
        <end position="276"/>
    </location>
</feature>
<reference evidence="2 3" key="1">
    <citation type="submission" date="2018-09" db="EMBL/GenBank/DDBJ databases">
        <title>Isolation, diversity and antifungal activity of actinobacteria from wheat.</title>
        <authorList>
            <person name="Han C."/>
        </authorList>
    </citation>
    <scope>NUCLEOTIDE SEQUENCE [LARGE SCALE GENOMIC DNA]</scope>
    <source>
        <strain evidence="2 3">NEAU-YY265</strain>
    </source>
</reference>
<keyword evidence="3" id="KW-1185">Reference proteome</keyword>
<dbReference type="Proteomes" id="UP000284057">
    <property type="component" value="Unassembled WGS sequence"/>
</dbReference>
<evidence type="ECO:0000313" key="3">
    <source>
        <dbReference type="Proteomes" id="UP000284057"/>
    </source>
</evidence>
<dbReference type="InterPro" id="IPR006059">
    <property type="entry name" value="SBP"/>
</dbReference>
<dbReference type="PANTHER" id="PTHR43649:SF30">
    <property type="entry name" value="ABC TRANSPORTER SUBSTRATE-BINDING PROTEIN"/>
    <property type="match status" value="1"/>
</dbReference>